<evidence type="ECO:0000256" key="2">
    <source>
        <dbReference type="ARBA" id="ARBA00022574"/>
    </source>
</evidence>
<dbReference type="PANTHER" id="PTHR19918:SF8">
    <property type="entry name" value="FI02843P"/>
    <property type="match status" value="1"/>
</dbReference>
<dbReference type="GO" id="GO:0010997">
    <property type="term" value="F:anaphase-promoting complex binding"/>
    <property type="evidence" value="ECO:0007669"/>
    <property type="project" value="InterPro"/>
</dbReference>
<dbReference type="PANTHER" id="PTHR19918">
    <property type="entry name" value="CELL DIVISION CYCLE 20 CDC20 FIZZY -RELATED"/>
    <property type="match status" value="1"/>
</dbReference>
<dbReference type="Pfam" id="PF24807">
    <property type="entry name" value="WD40_CDC20-Fz"/>
    <property type="match status" value="1"/>
</dbReference>
<evidence type="ECO:0000259" key="8">
    <source>
        <dbReference type="Pfam" id="PF24807"/>
    </source>
</evidence>
<keyword evidence="9" id="KW-1185">Reference proteome</keyword>
<evidence type="ECO:0000256" key="3">
    <source>
        <dbReference type="ARBA" id="ARBA00022618"/>
    </source>
</evidence>
<dbReference type="AlphaFoldDB" id="A0A1S3D860"/>
<dbReference type="PaxDb" id="121845-A0A1S3D860"/>
<dbReference type="InterPro" id="IPR001680">
    <property type="entry name" value="WD40_rpt"/>
</dbReference>
<keyword evidence="6" id="KW-0131">Cell cycle</keyword>
<keyword evidence="5" id="KW-0498">Mitosis</keyword>
<dbReference type="PROSITE" id="PS50082">
    <property type="entry name" value="WD_REPEATS_2"/>
    <property type="match status" value="1"/>
</dbReference>
<dbReference type="GO" id="GO:1990757">
    <property type="term" value="F:ubiquitin ligase activator activity"/>
    <property type="evidence" value="ECO:0007669"/>
    <property type="project" value="TreeGrafter"/>
</dbReference>
<dbReference type="SMART" id="SM00320">
    <property type="entry name" value="WD40"/>
    <property type="match status" value="5"/>
</dbReference>
<dbReference type="InterPro" id="IPR015943">
    <property type="entry name" value="WD40/YVTN_repeat-like_dom_sf"/>
</dbReference>
<feature type="repeat" description="WD" evidence="7">
    <location>
        <begin position="351"/>
        <end position="383"/>
    </location>
</feature>
<keyword evidence="2 7" id="KW-0853">WD repeat</keyword>
<dbReference type="GeneID" id="103513415"/>
<dbReference type="Proteomes" id="UP000079169">
    <property type="component" value="Unplaced"/>
</dbReference>
<dbReference type="GO" id="GO:1905786">
    <property type="term" value="P:positive regulation of anaphase-promoting complex-dependent catabolic process"/>
    <property type="evidence" value="ECO:0007669"/>
    <property type="project" value="TreeGrafter"/>
</dbReference>
<sequence>MVNTDRYVVDRSSYDSLCSHYLLQQANDETISYREQKKRRHLSFLLHGFEIDRKKVLNQSKRTVSPTQFLRTLGKLPRKVKAKPERILEAPSIINDFYTSGLDWGYHDTLAVALDTSVYTWNTKTNKTQLLVEYPTYDNAYISCVAWKPRTTDLAVTNTCTEYIDLWHEQEERLIQKLRTHMHQVIAMCWNGNLLSCGTIGGNILHYDVRTHSDYPTAITREGDVVCGLKWSPNGRYLASGSNNTVKIWDFRQLDAKRPQVNNQCHLSAVKAIAWCPWEPTLLATGGGICDQTVRLWNSMNGKEKCHVKTDSQVTSILWSEQYRELVTSHGKQDCSLKMWEYPRLHLIEELKIHQERILSAVLSPDQTCVAAASADETISIWNCFPRDKKRKARQVGSGSSLEFAMFNTIR</sequence>
<reference evidence="10" key="1">
    <citation type="submission" date="2025-08" db="UniProtKB">
        <authorList>
            <consortium name="RefSeq"/>
        </authorList>
    </citation>
    <scope>IDENTIFICATION</scope>
</reference>
<dbReference type="InterPro" id="IPR036322">
    <property type="entry name" value="WD40_repeat_dom_sf"/>
</dbReference>
<organism evidence="9 10">
    <name type="scientific">Diaphorina citri</name>
    <name type="common">Asian citrus psyllid</name>
    <dbReference type="NCBI Taxonomy" id="121845"/>
    <lineage>
        <taxon>Eukaryota</taxon>
        <taxon>Metazoa</taxon>
        <taxon>Ecdysozoa</taxon>
        <taxon>Arthropoda</taxon>
        <taxon>Hexapoda</taxon>
        <taxon>Insecta</taxon>
        <taxon>Pterygota</taxon>
        <taxon>Neoptera</taxon>
        <taxon>Paraneoptera</taxon>
        <taxon>Hemiptera</taxon>
        <taxon>Sternorrhyncha</taxon>
        <taxon>Psylloidea</taxon>
        <taxon>Psyllidae</taxon>
        <taxon>Diaphorininae</taxon>
        <taxon>Diaphorina</taxon>
    </lineage>
</organism>
<accession>A0A1S3D860</accession>
<dbReference type="KEGG" id="dci:103513415"/>
<dbReference type="PROSITE" id="PS50294">
    <property type="entry name" value="WD_REPEATS_REGION"/>
    <property type="match status" value="1"/>
</dbReference>
<dbReference type="SUPFAM" id="SSF50978">
    <property type="entry name" value="WD40 repeat-like"/>
    <property type="match status" value="1"/>
</dbReference>
<dbReference type="GO" id="GO:0031145">
    <property type="term" value="P:anaphase-promoting complex-dependent catabolic process"/>
    <property type="evidence" value="ECO:0007669"/>
    <property type="project" value="TreeGrafter"/>
</dbReference>
<evidence type="ECO:0000256" key="7">
    <source>
        <dbReference type="PROSITE-ProRule" id="PRU00221"/>
    </source>
</evidence>
<comment type="similarity">
    <text evidence="1">Belongs to the WD repeat CDC20/Fizzy family.</text>
</comment>
<name>A0A1S3D860_DIACI</name>
<keyword evidence="4" id="KW-0677">Repeat</keyword>
<gene>
    <name evidence="10" type="primary">LOC103513415</name>
</gene>
<keyword evidence="3 10" id="KW-0132">Cell division</keyword>
<dbReference type="Gene3D" id="2.130.10.10">
    <property type="entry name" value="YVTN repeat-like/Quinoprotein amine dehydrogenase"/>
    <property type="match status" value="1"/>
</dbReference>
<dbReference type="GO" id="GO:0051301">
    <property type="term" value="P:cell division"/>
    <property type="evidence" value="ECO:0007669"/>
    <property type="project" value="UniProtKB-KW"/>
</dbReference>
<evidence type="ECO:0000256" key="6">
    <source>
        <dbReference type="ARBA" id="ARBA00023306"/>
    </source>
</evidence>
<dbReference type="GO" id="GO:0005680">
    <property type="term" value="C:anaphase-promoting complex"/>
    <property type="evidence" value="ECO:0007669"/>
    <property type="project" value="TreeGrafter"/>
</dbReference>
<dbReference type="STRING" id="121845.A0A1S3D860"/>
<dbReference type="InterPro" id="IPR056150">
    <property type="entry name" value="WD40_CDC20-Fz"/>
</dbReference>
<dbReference type="OMA" id="ITNESCQ"/>
<protein>
    <submittedName>
        <fullName evidence="10">Cell division cycle protein 20 homolog</fullName>
    </submittedName>
</protein>
<feature type="domain" description="CDC20/Fizzy WD40" evidence="8">
    <location>
        <begin position="88"/>
        <end position="382"/>
    </location>
</feature>
<evidence type="ECO:0000256" key="1">
    <source>
        <dbReference type="ARBA" id="ARBA00006445"/>
    </source>
</evidence>
<dbReference type="InterPro" id="IPR033010">
    <property type="entry name" value="Cdc20/Fizzy"/>
</dbReference>
<evidence type="ECO:0000313" key="9">
    <source>
        <dbReference type="Proteomes" id="UP000079169"/>
    </source>
</evidence>
<proteinExistence type="inferred from homology"/>
<evidence type="ECO:0000256" key="5">
    <source>
        <dbReference type="ARBA" id="ARBA00022776"/>
    </source>
</evidence>
<dbReference type="RefSeq" id="XP_008476463.1">
    <property type="nucleotide sequence ID" value="XM_008478241.2"/>
</dbReference>
<evidence type="ECO:0000313" key="10">
    <source>
        <dbReference type="RefSeq" id="XP_008476463.1"/>
    </source>
</evidence>
<evidence type="ECO:0000256" key="4">
    <source>
        <dbReference type="ARBA" id="ARBA00022737"/>
    </source>
</evidence>